<evidence type="ECO:0000313" key="3">
    <source>
        <dbReference type="Proteomes" id="UP000700596"/>
    </source>
</evidence>
<evidence type="ECO:0000313" key="2">
    <source>
        <dbReference type="EMBL" id="KAH7131934.1"/>
    </source>
</evidence>
<dbReference type="EMBL" id="JAGMWT010000003">
    <property type="protein sequence ID" value="KAH7131934.1"/>
    <property type="molecule type" value="Genomic_DNA"/>
</dbReference>
<sequence length="148" mass="16840">MATRLLAAPRLRMVTDRSGAPIDVWRRLYATDGVPPPTTTNPGVQGAQKGKTRTGAFYKSFGSPIVKTFLGALFTYQVAYWGWMKLESLEEKKDIEDEIQDLKTQLKAEVVKKMEQGKETVEQVKDAVEEKKDEVVEEGKEKKKGWFW</sequence>
<organism evidence="2 3">
    <name type="scientific">Dendryphion nanum</name>
    <dbReference type="NCBI Taxonomy" id="256645"/>
    <lineage>
        <taxon>Eukaryota</taxon>
        <taxon>Fungi</taxon>
        <taxon>Dikarya</taxon>
        <taxon>Ascomycota</taxon>
        <taxon>Pezizomycotina</taxon>
        <taxon>Dothideomycetes</taxon>
        <taxon>Pleosporomycetidae</taxon>
        <taxon>Pleosporales</taxon>
        <taxon>Torulaceae</taxon>
        <taxon>Dendryphion</taxon>
    </lineage>
</organism>
<feature type="region of interest" description="Disordered" evidence="1">
    <location>
        <begin position="125"/>
        <end position="148"/>
    </location>
</feature>
<feature type="compositionally biased region" description="Basic and acidic residues" evidence="1">
    <location>
        <begin position="125"/>
        <end position="141"/>
    </location>
</feature>
<evidence type="ECO:0000256" key="1">
    <source>
        <dbReference type="SAM" id="MobiDB-lite"/>
    </source>
</evidence>
<dbReference type="AlphaFoldDB" id="A0A9P9E3Z5"/>
<dbReference type="Proteomes" id="UP000700596">
    <property type="component" value="Unassembled WGS sequence"/>
</dbReference>
<comment type="caution">
    <text evidence="2">The sequence shown here is derived from an EMBL/GenBank/DDBJ whole genome shotgun (WGS) entry which is preliminary data.</text>
</comment>
<gene>
    <name evidence="2" type="ORF">B0J11DRAFT_520376</name>
</gene>
<accession>A0A9P9E3Z5</accession>
<reference evidence="2" key="1">
    <citation type="journal article" date="2021" name="Nat. Commun.">
        <title>Genetic determinants of endophytism in the Arabidopsis root mycobiome.</title>
        <authorList>
            <person name="Mesny F."/>
            <person name="Miyauchi S."/>
            <person name="Thiergart T."/>
            <person name="Pickel B."/>
            <person name="Atanasova L."/>
            <person name="Karlsson M."/>
            <person name="Huettel B."/>
            <person name="Barry K.W."/>
            <person name="Haridas S."/>
            <person name="Chen C."/>
            <person name="Bauer D."/>
            <person name="Andreopoulos W."/>
            <person name="Pangilinan J."/>
            <person name="LaButti K."/>
            <person name="Riley R."/>
            <person name="Lipzen A."/>
            <person name="Clum A."/>
            <person name="Drula E."/>
            <person name="Henrissat B."/>
            <person name="Kohler A."/>
            <person name="Grigoriev I.V."/>
            <person name="Martin F.M."/>
            <person name="Hacquard S."/>
        </authorList>
    </citation>
    <scope>NUCLEOTIDE SEQUENCE</scope>
    <source>
        <strain evidence="2">MPI-CAGE-CH-0243</strain>
    </source>
</reference>
<keyword evidence="3" id="KW-1185">Reference proteome</keyword>
<proteinExistence type="predicted"/>
<dbReference type="OrthoDB" id="2120024at2759"/>
<name>A0A9P9E3Z5_9PLEO</name>
<protein>
    <submittedName>
        <fullName evidence="2">Uncharacterized protein</fullName>
    </submittedName>
</protein>